<dbReference type="Proteomes" id="UP000036356">
    <property type="component" value="Unassembled WGS sequence"/>
</dbReference>
<protein>
    <submittedName>
        <fullName evidence="8">Phosphoglycerate transporter protein</fullName>
    </submittedName>
</protein>
<feature type="transmembrane region" description="Helical" evidence="6">
    <location>
        <begin position="262"/>
        <end position="283"/>
    </location>
</feature>
<feature type="transmembrane region" description="Helical" evidence="6">
    <location>
        <begin position="7"/>
        <end position="27"/>
    </location>
</feature>
<dbReference type="InterPro" id="IPR036259">
    <property type="entry name" value="MFS_trans_sf"/>
</dbReference>
<evidence type="ECO:0000313" key="9">
    <source>
        <dbReference type="Proteomes" id="UP000036356"/>
    </source>
</evidence>
<dbReference type="InterPro" id="IPR011701">
    <property type="entry name" value="MFS"/>
</dbReference>
<feature type="transmembrane region" description="Helical" evidence="6">
    <location>
        <begin position="382"/>
        <end position="402"/>
    </location>
</feature>
<comment type="subcellular location">
    <subcellularLocation>
        <location evidence="1">Cell membrane</location>
        <topology evidence="1">Multi-pass membrane protein</topology>
    </subcellularLocation>
</comment>
<keyword evidence="9" id="KW-1185">Reference proteome</keyword>
<keyword evidence="3 6" id="KW-0812">Transmembrane</keyword>
<evidence type="ECO:0000256" key="6">
    <source>
        <dbReference type="SAM" id="Phobius"/>
    </source>
</evidence>
<organism evidence="8 9">
    <name type="scientific">Desulfosporosinus acididurans</name>
    <dbReference type="NCBI Taxonomy" id="476652"/>
    <lineage>
        <taxon>Bacteria</taxon>
        <taxon>Bacillati</taxon>
        <taxon>Bacillota</taxon>
        <taxon>Clostridia</taxon>
        <taxon>Eubacteriales</taxon>
        <taxon>Desulfitobacteriaceae</taxon>
        <taxon>Desulfosporosinus</taxon>
    </lineage>
</organism>
<feature type="transmembrane region" description="Helical" evidence="6">
    <location>
        <begin position="353"/>
        <end position="376"/>
    </location>
</feature>
<evidence type="ECO:0000256" key="5">
    <source>
        <dbReference type="ARBA" id="ARBA00023136"/>
    </source>
</evidence>
<dbReference type="SUPFAM" id="SSF103473">
    <property type="entry name" value="MFS general substrate transporter"/>
    <property type="match status" value="1"/>
</dbReference>
<keyword evidence="2" id="KW-0813">Transport</keyword>
<feature type="domain" description="Major facilitator superfamily (MFS) profile" evidence="7">
    <location>
        <begin position="9"/>
        <end position="408"/>
    </location>
</feature>
<proteinExistence type="predicted"/>
<feature type="transmembrane region" description="Helical" evidence="6">
    <location>
        <begin position="47"/>
        <end position="66"/>
    </location>
</feature>
<dbReference type="InterPro" id="IPR020846">
    <property type="entry name" value="MFS_dom"/>
</dbReference>
<dbReference type="Gene3D" id="1.20.1250.20">
    <property type="entry name" value="MFS general substrate transporter like domains"/>
    <property type="match status" value="2"/>
</dbReference>
<dbReference type="PANTHER" id="PTHR11360:SF284">
    <property type="entry name" value="EG:103B4.3 PROTEIN-RELATED"/>
    <property type="match status" value="1"/>
</dbReference>
<accession>A0A0J1FK04</accession>
<keyword evidence="5 6" id="KW-0472">Membrane</keyword>
<evidence type="ECO:0000313" key="8">
    <source>
        <dbReference type="EMBL" id="KLU63804.1"/>
    </source>
</evidence>
<dbReference type="AlphaFoldDB" id="A0A0J1FK04"/>
<feature type="transmembrane region" description="Helical" evidence="6">
    <location>
        <begin position="78"/>
        <end position="97"/>
    </location>
</feature>
<reference evidence="8 9" key="1">
    <citation type="submission" date="2015-06" db="EMBL/GenBank/DDBJ databases">
        <title>Draft genome of the moderately acidophilic sulfate reducer Candidatus Desulfosporosinus acididurans strain M1.</title>
        <authorList>
            <person name="Poehlein A."/>
            <person name="Petzsch P."/>
            <person name="Johnson B.D."/>
            <person name="Schloemann M."/>
            <person name="Daniel R."/>
            <person name="Muehling M."/>
        </authorList>
    </citation>
    <scope>NUCLEOTIDE SEQUENCE [LARGE SCALE GENOMIC DNA]</scope>
    <source>
        <strain evidence="8 9">M1</strain>
    </source>
</reference>
<dbReference type="STRING" id="476652.DEAC_c42600"/>
<dbReference type="GO" id="GO:0022857">
    <property type="term" value="F:transmembrane transporter activity"/>
    <property type="evidence" value="ECO:0007669"/>
    <property type="project" value="InterPro"/>
</dbReference>
<feature type="transmembrane region" description="Helical" evidence="6">
    <location>
        <begin position="167"/>
        <end position="187"/>
    </location>
</feature>
<feature type="transmembrane region" description="Helical" evidence="6">
    <location>
        <begin position="103"/>
        <end position="129"/>
    </location>
</feature>
<dbReference type="RefSeq" id="WP_047812025.1">
    <property type="nucleotide sequence ID" value="NZ_LDZY01000024.1"/>
</dbReference>
<dbReference type="PATRIC" id="fig|476652.3.peg.4507"/>
<dbReference type="GO" id="GO:0005886">
    <property type="term" value="C:plasma membrane"/>
    <property type="evidence" value="ECO:0007669"/>
    <property type="project" value="UniProtKB-SubCell"/>
</dbReference>
<evidence type="ECO:0000256" key="3">
    <source>
        <dbReference type="ARBA" id="ARBA00022692"/>
    </source>
</evidence>
<evidence type="ECO:0000256" key="1">
    <source>
        <dbReference type="ARBA" id="ARBA00004651"/>
    </source>
</evidence>
<dbReference type="PANTHER" id="PTHR11360">
    <property type="entry name" value="MONOCARBOXYLATE TRANSPORTER"/>
    <property type="match status" value="1"/>
</dbReference>
<evidence type="ECO:0000256" key="4">
    <source>
        <dbReference type="ARBA" id="ARBA00022989"/>
    </source>
</evidence>
<sequence>MGKRKLFYGWWIVAAGVLIMSIPYPLITTNWGLYVKPVTKSMGFSRSEFGFISTIIYGVTVFLSPYLGKWLAQKNTQLIQAVSIVGLATSYASFSLGQNIIHFYISAVFMGVFSIGAIALPISIVLTNWFVKKRGLALSIALAGSGVGGAIISPIMTRVIQNYGWRISYLIFGAAMLIIALPMVLVMKKSPEEMGLKAYGADEAVSVVEKAAKPKVEYNLTLKEARKNNFFWIYLFGIFALSFVSFGSLSQFAAFVADHHGAAFAASILSIFLIIVTLGKISLGWIYDKFGTKIGTLYICIVFALSFVCMLYPNSKPLMYITAILYGLGICTGTVCPPVITSSMFGTKYYGEIYGYVNLSVYLGAAISVPALAAIYDKTGSYQSAWLLCIVLTFLSLISLLYSDLKSMAMKRN</sequence>
<feature type="transmembrane region" description="Helical" evidence="6">
    <location>
        <begin position="136"/>
        <end position="155"/>
    </location>
</feature>
<dbReference type="Pfam" id="PF07690">
    <property type="entry name" value="MFS_1"/>
    <property type="match status" value="1"/>
</dbReference>
<feature type="transmembrane region" description="Helical" evidence="6">
    <location>
        <begin position="231"/>
        <end position="256"/>
    </location>
</feature>
<feature type="transmembrane region" description="Helical" evidence="6">
    <location>
        <begin position="319"/>
        <end position="341"/>
    </location>
</feature>
<gene>
    <name evidence="8" type="primary">pgtP</name>
    <name evidence="8" type="ORF">DEAC_c42600</name>
</gene>
<evidence type="ECO:0000259" key="7">
    <source>
        <dbReference type="PROSITE" id="PS50850"/>
    </source>
</evidence>
<evidence type="ECO:0000256" key="2">
    <source>
        <dbReference type="ARBA" id="ARBA00022448"/>
    </source>
</evidence>
<feature type="transmembrane region" description="Helical" evidence="6">
    <location>
        <begin position="295"/>
        <end position="313"/>
    </location>
</feature>
<comment type="caution">
    <text evidence="8">The sequence shown here is derived from an EMBL/GenBank/DDBJ whole genome shotgun (WGS) entry which is preliminary data.</text>
</comment>
<dbReference type="InterPro" id="IPR050327">
    <property type="entry name" value="Proton-linked_MCT"/>
</dbReference>
<dbReference type="EMBL" id="LDZY01000024">
    <property type="protein sequence ID" value="KLU63804.1"/>
    <property type="molecule type" value="Genomic_DNA"/>
</dbReference>
<name>A0A0J1FK04_9FIRM</name>
<dbReference type="PROSITE" id="PS50850">
    <property type="entry name" value="MFS"/>
    <property type="match status" value="1"/>
</dbReference>
<keyword evidence="4 6" id="KW-1133">Transmembrane helix</keyword>